<name>A0A4Q1JJF0_9BACT</name>
<keyword evidence="2" id="KW-1185">Reference proteome</keyword>
<protein>
    <submittedName>
        <fullName evidence="1">Uncharacterized protein</fullName>
    </submittedName>
</protein>
<dbReference type="Proteomes" id="UP000289703">
    <property type="component" value="Unassembled WGS sequence"/>
</dbReference>
<evidence type="ECO:0000313" key="1">
    <source>
        <dbReference type="EMBL" id="RXQ91025.1"/>
    </source>
</evidence>
<sequence>MKHLKLILIFIVSFNLSTYSQTDKLLSESQTIKTSYDNLLKNLDNKEFQKRYIVDFPDNIEIFKKVFQSPTFDQLYMDSHLYIFKLAELSKNFSDLVGDKLIRLCIGLKKWDADAIGHIQHVTMGYANSNYSDFIGLIKKLNNQDLNTLVTFLADVENHSAYGDYQGFMNKLKTNMETELFDSFKKAKELRISQKDHGF</sequence>
<dbReference type="AlphaFoldDB" id="A0A4Q1JJF0"/>
<dbReference type="OrthoDB" id="7054664at2"/>
<reference evidence="1 2" key="1">
    <citation type="submission" date="2019-01" db="EMBL/GenBank/DDBJ databases">
        <title>Ancylomarina salipaludis sp. nov., isolated from a salt marsh.</title>
        <authorList>
            <person name="Yoon J.-H."/>
        </authorList>
    </citation>
    <scope>NUCLEOTIDE SEQUENCE [LARGE SCALE GENOMIC DNA]</scope>
    <source>
        <strain evidence="1 2">SHSM-M15</strain>
    </source>
</reference>
<organism evidence="1 2">
    <name type="scientific">Ancylomarina salipaludis</name>
    <dbReference type="NCBI Taxonomy" id="2501299"/>
    <lineage>
        <taxon>Bacteria</taxon>
        <taxon>Pseudomonadati</taxon>
        <taxon>Bacteroidota</taxon>
        <taxon>Bacteroidia</taxon>
        <taxon>Marinilabiliales</taxon>
        <taxon>Marinifilaceae</taxon>
        <taxon>Ancylomarina</taxon>
    </lineage>
</organism>
<dbReference type="EMBL" id="SAXA01000012">
    <property type="protein sequence ID" value="RXQ91025.1"/>
    <property type="molecule type" value="Genomic_DNA"/>
</dbReference>
<gene>
    <name evidence="1" type="ORF">EO244_13050</name>
</gene>
<proteinExistence type="predicted"/>
<dbReference type="RefSeq" id="WP_129255126.1">
    <property type="nucleotide sequence ID" value="NZ_SAXA01000012.1"/>
</dbReference>
<accession>A0A4Q1JJF0</accession>
<evidence type="ECO:0000313" key="2">
    <source>
        <dbReference type="Proteomes" id="UP000289703"/>
    </source>
</evidence>
<comment type="caution">
    <text evidence="1">The sequence shown here is derived from an EMBL/GenBank/DDBJ whole genome shotgun (WGS) entry which is preliminary data.</text>
</comment>